<feature type="domain" description="Helicase C-terminal" evidence="14">
    <location>
        <begin position="755"/>
        <end position="935"/>
    </location>
</feature>
<dbReference type="PROSITE" id="PS51194">
    <property type="entry name" value="HELICASE_CTER"/>
    <property type="match status" value="1"/>
</dbReference>
<dbReference type="Pfam" id="PF21010">
    <property type="entry name" value="HA2_C"/>
    <property type="match status" value="1"/>
</dbReference>
<evidence type="ECO:0000256" key="8">
    <source>
        <dbReference type="ARBA" id="ARBA00023187"/>
    </source>
</evidence>
<evidence type="ECO:0000313" key="16">
    <source>
        <dbReference type="Proteomes" id="UP000254866"/>
    </source>
</evidence>
<evidence type="ECO:0000259" key="13">
    <source>
        <dbReference type="PROSITE" id="PS51192"/>
    </source>
</evidence>
<dbReference type="PROSITE" id="PS51192">
    <property type="entry name" value="HELICASE_ATP_BIND_1"/>
    <property type="match status" value="1"/>
</dbReference>
<dbReference type="InterPro" id="IPR002464">
    <property type="entry name" value="DNA/RNA_helicase_DEAH_CS"/>
</dbReference>
<evidence type="ECO:0000313" key="15">
    <source>
        <dbReference type="EMBL" id="RDL39987.1"/>
    </source>
</evidence>
<dbReference type="GeneID" id="43597176"/>
<keyword evidence="16" id="KW-1185">Reference proteome</keyword>
<keyword evidence="5" id="KW-0378">Hydrolase</keyword>
<dbReference type="GO" id="GO:0071013">
    <property type="term" value="C:catalytic step 2 spliceosome"/>
    <property type="evidence" value="ECO:0007669"/>
    <property type="project" value="TreeGrafter"/>
</dbReference>
<dbReference type="FunFam" id="3.40.50.300:FF:000191">
    <property type="entry name" value="Pre-mRNA-splicing factor ATP-dependent RNA helicase"/>
    <property type="match status" value="1"/>
</dbReference>
<proteinExistence type="predicted"/>
<evidence type="ECO:0000256" key="5">
    <source>
        <dbReference type="ARBA" id="ARBA00022801"/>
    </source>
</evidence>
<dbReference type="EC" id="3.6.4.13" evidence="2"/>
<feature type="compositionally biased region" description="Basic and acidic residues" evidence="11">
    <location>
        <begin position="479"/>
        <end position="500"/>
    </location>
</feature>
<dbReference type="Pfam" id="PF00270">
    <property type="entry name" value="DEAD"/>
    <property type="match status" value="1"/>
</dbReference>
<keyword evidence="6 15" id="KW-0347">Helicase</keyword>
<feature type="region of interest" description="Disordered" evidence="11">
    <location>
        <begin position="99"/>
        <end position="118"/>
    </location>
</feature>
<reference evidence="15 16" key="1">
    <citation type="journal article" date="2018" name="IMA Fungus">
        <title>IMA Genome-F 9: Draft genome sequence of Annulohypoxylon stygium, Aspergillus mulundensis, Berkeleyomyces basicola (syn. Thielaviopsis basicola), Ceratocystis smalleyi, two Cercospora beticola strains, Coleophoma cylindrospora, Fusarium fracticaudum, Phialophora cf. hyalina, and Morchella septimelata.</title>
        <authorList>
            <person name="Wingfield B.D."/>
            <person name="Bills G.F."/>
            <person name="Dong Y."/>
            <person name="Huang W."/>
            <person name="Nel W.J."/>
            <person name="Swalarsk-Parry B.S."/>
            <person name="Vaghefi N."/>
            <person name="Wilken P.M."/>
            <person name="An Z."/>
            <person name="de Beer Z.W."/>
            <person name="De Vos L."/>
            <person name="Chen L."/>
            <person name="Duong T.A."/>
            <person name="Gao Y."/>
            <person name="Hammerbacher A."/>
            <person name="Kikkert J.R."/>
            <person name="Li Y."/>
            <person name="Li H."/>
            <person name="Li K."/>
            <person name="Li Q."/>
            <person name="Liu X."/>
            <person name="Ma X."/>
            <person name="Naidoo K."/>
            <person name="Pethybridge S.J."/>
            <person name="Sun J."/>
            <person name="Steenkamp E.T."/>
            <person name="van der Nest M.A."/>
            <person name="van Wyk S."/>
            <person name="Wingfield M.J."/>
            <person name="Xiong C."/>
            <person name="Yue Q."/>
            <person name="Zhang X."/>
        </authorList>
    </citation>
    <scope>NUCLEOTIDE SEQUENCE [LARGE SCALE GENOMIC DNA]</scope>
    <source>
        <strain evidence="15 16">BP 5553</strain>
    </source>
</reference>
<dbReference type="GO" id="GO:0005524">
    <property type="term" value="F:ATP binding"/>
    <property type="evidence" value="ECO:0007669"/>
    <property type="project" value="UniProtKB-KW"/>
</dbReference>
<dbReference type="InterPro" id="IPR048333">
    <property type="entry name" value="HA2_WH"/>
</dbReference>
<dbReference type="FunFam" id="2.40.50.140:FF:000061">
    <property type="entry name" value="ATP-dependent RNA helicase DHX8"/>
    <property type="match status" value="1"/>
</dbReference>
<dbReference type="Pfam" id="PF00575">
    <property type="entry name" value="S1"/>
    <property type="match status" value="1"/>
</dbReference>
<evidence type="ECO:0000256" key="7">
    <source>
        <dbReference type="ARBA" id="ARBA00022840"/>
    </source>
</evidence>
<evidence type="ECO:0000256" key="9">
    <source>
        <dbReference type="ARBA" id="ARBA00023242"/>
    </source>
</evidence>
<dbReference type="Pfam" id="PF04408">
    <property type="entry name" value="WHD_HA2"/>
    <property type="match status" value="1"/>
</dbReference>
<dbReference type="InterPro" id="IPR003029">
    <property type="entry name" value="S1_domain"/>
</dbReference>
<evidence type="ECO:0000256" key="10">
    <source>
        <dbReference type="ARBA" id="ARBA00047984"/>
    </source>
</evidence>
<sequence>MSPKKSWRTYTAYPHANAATMDDLESLEILSLVSKVTSELQNHLGISDKTLAEFVIAQNTQCKSLEEFQKKLEAMGADFPQSLIESIDRLVHTMHPKFKGGNYSNGQEPENESRKVQEKTKVFKGLALPDQEVPWEESVEDGHTDGDKDPGADAIDDTLALLEGLEGKVRTEKPTKTSRKRSRSPDEDYNRGRSRKERYKSRSRSRSGEDTRRRRRNGCEDEDEFGRSRNDHKPSRRRRDDDRQFQRPPTPELDDEPVLYKVYDGHVTGVKDFGAFVNVHGVKGKVDGLVHVSALVEGQRVNHPSDLVSRGQPVKVKVLKIEGSRIGLSMKDVDQETGRDLAPQARIQSGANMERLGGSRDEYGLIDEKPVVFEDNTYQNMRKNKKRMTSPERWEIRQLIASGVVKASDYPDLDEDYNATLNGEGEMELEEDVDIELREEEPPFLAGQTKQSLELSPIRVVKAPDGSMNRAAMAGTTLAKDRREIRQQEAQDKATEESSKVDLSAQWQDPMAAPDGRKFASDLRSIKPPPADETLPEWKRATQSKDQSFGRRTDMTIKQQRESLPVYRFRSELLKAVHENQLLIVVGDTGSGKTTQLTQYLAEGGFANNGIIGCTQPRRVAAMSVAKRVAEEVGCQLGQEVGYTIRFEDCTSPATKIKYMTDGMLQREVLMDPNLKRYSVIMLDEAHERTIATDVLFALLKKTLKRRPDLKVIVTSATLDADKFSSYFNECPIFSIPGRTFPVEIMYSREPESDYLDAALVTVMQIHLTEPPGDILLFLTGQEEIDTSCEILFERMKALGPSVPELIILPVYSALPSEMQSKIFDPAPPGSRKVVIATNIAETSITIDHIYYVIDPGFVKQNAYDPKLGMDSLVITPISQAQAKQRAGRAGRTGPGKCFRLYTEAAFQSEMLPTSIPEIQRQNLSHTILMLKAMGINDLLHFDFMDPPPTNTMLTALEELYALSALDDEGLLTRLGRKMADFPMEPSQAKVLIAAVDLQCSDEILSIIAMLSLPTIFYRPKEKQAQADQKKAKFHDPHGDHLTLLNVYNGWKQNKFANPWCFENFIQARSMRRAKDVRDQLVKIMERYKHPVISCGRDTQKVRQALCSGLFRNSARKDPQEGYKTLLEGTPVYLHPSSALFGKQAEWVIYHGLVLTSKEYMHCTTAIEPKWLVDAAPSFFKVAPTDKLSKRKKAERIQPLYNKFAAEDDWRLSAQKRQGRGGGGGTWG</sequence>
<dbReference type="PROSITE" id="PS50126">
    <property type="entry name" value="S1"/>
    <property type="match status" value="1"/>
</dbReference>
<organism evidence="15 16">
    <name type="scientific">Venustampulla echinocandica</name>
    <dbReference type="NCBI Taxonomy" id="2656787"/>
    <lineage>
        <taxon>Eukaryota</taxon>
        <taxon>Fungi</taxon>
        <taxon>Dikarya</taxon>
        <taxon>Ascomycota</taxon>
        <taxon>Pezizomycotina</taxon>
        <taxon>Leotiomycetes</taxon>
        <taxon>Helotiales</taxon>
        <taxon>Pleuroascaceae</taxon>
        <taxon>Venustampulla</taxon>
    </lineage>
</organism>
<dbReference type="InterPro" id="IPR049588">
    <property type="entry name" value="DHX8_GH2-like"/>
</dbReference>
<dbReference type="PANTHER" id="PTHR18934:SF85">
    <property type="entry name" value="ATP-DEPENDENT RNA HELICASE DHX8"/>
    <property type="match status" value="1"/>
</dbReference>
<evidence type="ECO:0000256" key="11">
    <source>
        <dbReference type="SAM" id="MobiDB-lite"/>
    </source>
</evidence>
<accession>A0A370TWT9</accession>
<dbReference type="Proteomes" id="UP000254866">
    <property type="component" value="Unassembled WGS sequence"/>
</dbReference>
<dbReference type="InterPro" id="IPR012340">
    <property type="entry name" value="NA-bd_OB-fold"/>
</dbReference>
<dbReference type="PANTHER" id="PTHR18934">
    <property type="entry name" value="ATP-DEPENDENT RNA HELICASE"/>
    <property type="match status" value="1"/>
</dbReference>
<keyword evidence="4" id="KW-0547">Nucleotide-binding</keyword>
<feature type="region of interest" description="Disordered" evidence="11">
    <location>
        <begin position="479"/>
        <end position="504"/>
    </location>
</feature>
<feature type="region of interest" description="Disordered" evidence="11">
    <location>
        <begin position="527"/>
        <end position="550"/>
    </location>
</feature>
<evidence type="ECO:0000256" key="6">
    <source>
        <dbReference type="ARBA" id="ARBA00022806"/>
    </source>
</evidence>
<dbReference type="GO" id="GO:0016787">
    <property type="term" value="F:hydrolase activity"/>
    <property type="evidence" value="ECO:0007669"/>
    <property type="project" value="UniProtKB-KW"/>
</dbReference>
<dbReference type="GO" id="GO:0003723">
    <property type="term" value="F:RNA binding"/>
    <property type="evidence" value="ECO:0007669"/>
    <property type="project" value="TreeGrafter"/>
</dbReference>
<evidence type="ECO:0000256" key="2">
    <source>
        <dbReference type="ARBA" id="ARBA00012552"/>
    </source>
</evidence>
<dbReference type="InterPro" id="IPR011545">
    <property type="entry name" value="DEAD/DEAH_box_helicase_dom"/>
</dbReference>
<feature type="region of interest" description="Disordered" evidence="11">
    <location>
        <begin position="125"/>
        <end position="257"/>
    </location>
</feature>
<dbReference type="EMBL" id="NPIC01000002">
    <property type="protein sequence ID" value="RDL39987.1"/>
    <property type="molecule type" value="Genomic_DNA"/>
</dbReference>
<dbReference type="SMART" id="SM00847">
    <property type="entry name" value="HA2"/>
    <property type="match status" value="1"/>
</dbReference>
<dbReference type="GO" id="GO:0005684">
    <property type="term" value="C:U2-type spliceosomal complex"/>
    <property type="evidence" value="ECO:0007669"/>
    <property type="project" value="UniProtKB-ARBA"/>
</dbReference>
<evidence type="ECO:0000259" key="12">
    <source>
        <dbReference type="PROSITE" id="PS50126"/>
    </source>
</evidence>
<dbReference type="FunFam" id="3.40.50.300:FF:000101">
    <property type="entry name" value="Pre-mRNA-splicing factor ATP-dependent RNA helicase"/>
    <property type="match status" value="1"/>
</dbReference>
<dbReference type="CDD" id="cd21691">
    <property type="entry name" value="GH2-like_DHX8"/>
    <property type="match status" value="1"/>
</dbReference>
<feature type="domain" description="S1 motif" evidence="12">
    <location>
        <begin position="260"/>
        <end position="331"/>
    </location>
</feature>
<feature type="compositionally biased region" description="Basic and acidic residues" evidence="11">
    <location>
        <begin position="140"/>
        <end position="151"/>
    </location>
</feature>
<dbReference type="SMART" id="SM00316">
    <property type="entry name" value="S1"/>
    <property type="match status" value="1"/>
</dbReference>
<evidence type="ECO:0000256" key="3">
    <source>
        <dbReference type="ARBA" id="ARBA00022664"/>
    </source>
</evidence>
<feature type="compositionally biased region" description="Basic and acidic residues" evidence="11">
    <location>
        <begin position="165"/>
        <end position="175"/>
    </location>
</feature>
<dbReference type="RefSeq" id="XP_031872643.1">
    <property type="nucleotide sequence ID" value="XM_032012950.1"/>
</dbReference>
<dbReference type="STRING" id="2656787.A0A370TWT9"/>
<dbReference type="SUPFAM" id="SSF52540">
    <property type="entry name" value="P-loop containing nucleoside triphosphate hydrolases"/>
    <property type="match status" value="1"/>
</dbReference>
<feature type="compositionally biased region" description="Basic and acidic residues" evidence="11">
    <location>
        <begin position="225"/>
        <end position="245"/>
    </location>
</feature>
<protein>
    <recommendedName>
        <fullName evidence="2">RNA helicase</fullName>
        <ecNumber evidence="2">3.6.4.13</ecNumber>
    </recommendedName>
</protein>
<dbReference type="InterPro" id="IPR007502">
    <property type="entry name" value="Helicase-assoc_dom"/>
</dbReference>
<dbReference type="SUPFAM" id="SSF50249">
    <property type="entry name" value="Nucleic acid-binding proteins"/>
    <property type="match status" value="1"/>
</dbReference>
<evidence type="ECO:0000256" key="1">
    <source>
        <dbReference type="ARBA" id="ARBA00004123"/>
    </source>
</evidence>
<dbReference type="FunFam" id="1.20.120.1080:FF:000001">
    <property type="entry name" value="Pre-mRNA-splicing factor ATP-dependent RNA helicase"/>
    <property type="match status" value="1"/>
</dbReference>
<comment type="catalytic activity">
    <reaction evidence="10">
        <text>ATP + H2O = ADP + phosphate + H(+)</text>
        <dbReference type="Rhea" id="RHEA:13065"/>
        <dbReference type="ChEBI" id="CHEBI:15377"/>
        <dbReference type="ChEBI" id="CHEBI:15378"/>
        <dbReference type="ChEBI" id="CHEBI:30616"/>
        <dbReference type="ChEBI" id="CHEBI:43474"/>
        <dbReference type="ChEBI" id="CHEBI:456216"/>
        <dbReference type="EC" id="3.6.4.13"/>
    </reaction>
</comment>
<dbReference type="PROSITE" id="PS00690">
    <property type="entry name" value="DEAH_ATP_HELICASE"/>
    <property type="match status" value="1"/>
</dbReference>
<gene>
    <name evidence="15" type="ORF">BP5553_04327</name>
</gene>
<dbReference type="Pfam" id="PF07717">
    <property type="entry name" value="OB_NTP_bind"/>
    <property type="match status" value="1"/>
</dbReference>
<evidence type="ECO:0000256" key="4">
    <source>
        <dbReference type="ARBA" id="ARBA00022741"/>
    </source>
</evidence>
<dbReference type="CDD" id="cd18791">
    <property type="entry name" value="SF2_C_RHA"/>
    <property type="match status" value="1"/>
</dbReference>
<comment type="subcellular location">
    <subcellularLocation>
        <location evidence="1">Nucleus</location>
    </subcellularLocation>
</comment>
<dbReference type="InterPro" id="IPR027417">
    <property type="entry name" value="P-loop_NTPase"/>
</dbReference>
<name>A0A370TWT9_9HELO</name>
<feature type="compositionally biased region" description="Basic residues" evidence="11">
    <location>
        <begin position="192"/>
        <end position="205"/>
    </location>
</feature>
<dbReference type="Pfam" id="PF00271">
    <property type="entry name" value="Helicase_C"/>
    <property type="match status" value="1"/>
</dbReference>
<keyword evidence="3" id="KW-0507">mRNA processing</keyword>
<dbReference type="Gene3D" id="1.20.120.1080">
    <property type="match status" value="1"/>
</dbReference>
<dbReference type="InterPro" id="IPR014001">
    <property type="entry name" value="Helicase_ATP-bd"/>
</dbReference>
<dbReference type="InterPro" id="IPR001650">
    <property type="entry name" value="Helicase_C-like"/>
</dbReference>
<feature type="domain" description="Helicase ATP-binding" evidence="13">
    <location>
        <begin position="574"/>
        <end position="737"/>
    </location>
</feature>
<keyword evidence="9" id="KW-0539">Nucleus</keyword>
<dbReference type="SMART" id="SM00487">
    <property type="entry name" value="DEXDc"/>
    <property type="match status" value="1"/>
</dbReference>
<dbReference type="AlphaFoldDB" id="A0A370TWT9"/>
<keyword evidence="8" id="KW-0508">mRNA splicing</keyword>
<keyword evidence="7" id="KW-0067">ATP-binding</keyword>
<dbReference type="CDD" id="cd05684">
    <property type="entry name" value="S1_DHX8_helicase"/>
    <property type="match status" value="1"/>
</dbReference>
<dbReference type="Gene3D" id="3.40.50.300">
    <property type="entry name" value="P-loop containing nucleotide triphosphate hydrolases"/>
    <property type="match status" value="2"/>
</dbReference>
<dbReference type="GO" id="GO:0003724">
    <property type="term" value="F:RNA helicase activity"/>
    <property type="evidence" value="ECO:0007669"/>
    <property type="project" value="UniProtKB-EC"/>
</dbReference>
<dbReference type="GO" id="GO:0000390">
    <property type="term" value="P:spliceosomal complex disassembly"/>
    <property type="evidence" value="ECO:0007669"/>
    <property type="project" value="TreeGrafter"/>
</dbReference>
<dbReference type="SMART" id="SM00490">
    <property type="entry name" value="HELICc"/>
    <property type="match status" value="1"/>
</dbReference>
<dbReference type="Gene3D" id="2.40.50.140">
    <property type="entry name" value="Nucleic acid-binding proteins"/>
    <property type="match status" value="1"/>
</dbReference>
<dbReference type="OrthoDB" id="10253254at2759"/>
<comment type="caution">
    <text evidence="15">The sequence shown here is derived from an EMBL/GenBank/DDBJ whole genome shotgun (WGS) entry which is preliminary data.</text>
</comment>
<dbReference type="InterPro" id="IPR049621">
    <property type="entry name" value="S1_DHX8_helicase"/>
</dbReference>
<dbReference type="InterPro" id="IPR011709">
    <property type="entry name" value="DEAD-box_helicase_OB_fold"/>
</dbReference>
<evidence type="ECO:0000259" key="14">
    <source>
        <dbReference type="PROSITE" id="PS51194"/>
    </source>
</evidence>